<dbReference type="InterPro" id="IPR024992">
    <property type="entry name" value="DUF3891"/>
</dbReference>
<dbReference type="Pfam" id="PF13030">
    <property type="entry name" value="DUF3891"/>
    <property type="match status" value="1"/>
</dbReference>
<name>A0A5J5HW87_9BACI</name>
<accession>A0A5J5HW87</accession>
<keyword evidence="2" id="KW-1185">Reference proteome</keyword>
<evidence type="ECO:0000313" key="1">
    <source>
        <dbReference type="EMBL" id="KAA9026972.1"/>
    </source>
</evidence>
<reference evidence="1 2" key="1">
    <citation type="submission" date="2019-09" db="EMBL/GenBank/DDBJ databases">
        <title>Whole genome sequences of isolates from the Mars Exploration Rovers.</title>
        <authorList>
            <person name="Seuylemezian A."/>
            <person name="Vaishampayan P."/>
        </authorList>
    </citation>
    <scope>NUCLEOTIDE SEQUENCE [LARGE SCALE GENOMIC DNA]</scope>
    <source>
        <strain evidence="1 2">MER_TA_151</strain>
    </source>
</reference>
<proteinExistence type="predicted"/>
<evidence type="ECO:0000313" key="2">
    <source>
        <dbReference type="Proteomes" id="UP000326671"/>
    </source>
</evidence>
<protein>
    <submittedName>
        <fullName evidence="1">DUF3891 family protein</fullName>
    </submittedName>
</protein>
<sequence>MIVREQEDTFILIEQDNHGLVSGEIMENWKKSLFHGEDFWQSVQYAIRYHDYGWKSFDKQPFWNDRGQAPYTFSNYPLSPKTVIYTFGINEVEKHDPYAALLCSKHYSRFLLPDSSQTAVAFIEQEKERQQRIIHRLGEVDKDLFSFHYGMLRFGDDISLYLCLNEPGVLKDKEHFFFQKGITLPKQPGQEESSIMTLQWRNRYTVSVNPFPFEGKISIQWKQKVLSKKDIVKNGLIKSYEKQLYEDVAVDIVPE</sequence>
<dbReference type="Proteomes" id="UP000326671">
    <property type="component" value="Unassembled WGS sequence"/>
</dbReference>
<organism evidence="1 2">
    <name type="scientific">Niallia endozanthoxylica</name>
    <dbReference type="NCBI Taxonomy" id="2036016"/>
    <lineage>
        <taxon>Bacteria</taxon>
        <taxon>Bacillati</taxon>
        <taxon>Bacillota</taxon>
        <taxon>Bacilli</taxon>
        <taxon>Bacillales</taxon>
        <taxon>Bacillaceae</taxon>
        <taxon>Niallia</taxon>
    </lineage>
</organism>
<dbReference type="AlphaFoldDB" id="A0A5J5HW87"/>
<dbReference type="OrthoDB" id="190426at2"/>
<dbReference type="RefSeq" id="WP_150439200.1">
    <property type="nucleotide sequence ID" value="NZ_VYKL01000014.1"/>
</dbReference>
<gene>
    <name evidence="1" type="ORF">F4V44_06535</name>
</gene>
<dbReference type="EMBL" id="VYKL01000014">
    <property type="protein sequence ID" value="KAA9026972.1"/>
    <property type="molecule type" value="Genomic_DNA"/>
</dbReference>
<comment type="caution">
    <text evidence="1">The sequence shown here is derived from an EMBL/GenBank/DDBJ whole genome shotgun (WGS) entry which is preliminary data.</text>
</comment>